<evidence type="ECO:0000313" key="1">
    <source>
        <dbReference type="EMBL" id="VDO16159.1"/>
    </source>
</evidence>
<gene>
    <name evidence="1" type="ORF">HNAJ_LOCUS13510</name>
</gene>
<name>A0A0R3U087_RODNA</name>
<protein>
    <submittedName>
        <fullName evidence="3">Secreted protein</fullName>
    </submittedName>
</protein>
<keyword evidence="2" id="KW-1185">Reference proteome</keyword>
<dbReference type="AlphaFoldDB" id="A0A0R3U087"/>
<dbReference type="EMBL" id="UZAE01015554">
    <property type="protein sequence ID" value="VDO16159.1"/>
    <property type="molecule type" value="Genomic_DNA"/>
</dbReference>
<sequence>MKPTISFVSLVSSVSIKLGLWYFHLDSRDDGSPFPRGTSGEVKTGNCSSKFDLSVANRSYTRVMEAIGWQQAALAR</sequence>
<dbReference type="WBParaSite" id="HNAJ_0001353601-mRNA-1">
    <property type="protein sequence ID" value="HNAJ_0001353601-mRNA-1"/>
    <property type="gene ID" value="HNAJ_0001353601"/>
</dbReference>
<reference evidence="1 2" key="2">
    <citation type="submission" date="2018-11" db="EMBL/GenBank/DDBJ databases">
        <authorList>
            <consortium name="Pathogen Informatics"/>
        </authorList>
    </citation>
    <scope>NUCLEOTIDE SEQUENCE [LARGE SCALE GENOMIC DNA]</scope>
</reference>
<reference evidence="3" key="1">
    <citation type="submission" date="2017-02" db="UniProtKB">
        <authorList>
            <consortium name="WormBaseParasite"/>
        </authorList>
    </citation>
    <scope>IDENTIFICATION</scope>
</reference>
<dbReference type="Proteomes" id="UP000278807">
    <property type="component" value="Unassembled WGS sequence"/>
</dbReference>
<evidence type="ECO:0000313" key="2">
    <source>
        <dbReference type="Proteomes" id="UP000278807"/>
    </source>
</evidence>
<organism evidence="3">
    <name type="scientific">Rodentolepis nana</name>
    <name type="common">Dwarf tapeworm</name>
    <name type="synonym">Hymenolepis nana</name>
    <dbReference type="NCBI Taxonomy" id="102285"/>
    <lineage>
        <taxon>Eukaryota</taxon>
        <taxon>Metazoa</taxon>
        <taxon>Spiralia</taxon>
        <taxon>Lophotrochozoa</taxon>
        <taxon>Platyhelminthes</taxon>
        <taxon>Cestoda</taxon>
        <taxon>Eucestoda</taxon>
        <taxon>Cyclophyllidea</taxon>
        <taxon>Hymenolepididae</taxon>
        <taxon>Rodentolepis</taxon>
    </lineage>
</organism>
<proteinExistence type="predicted"/>
<accession>A0A0R3U087</accession>
<evidence type="ECO:0000313" key="3">
    <source>
        <dbReference type="WBParaSite" id="HNAJ_0001353601-mRNA-1"/>
    </source>
</evidence>